<dbReference type="AlphaFoldDB" id="A0A139XCX6"/>
<proteinExistence type="predicted"/>
<evidence type="ECO:0000256" key="1">
    <source>
        <dbReference type="SAM" id="MobiDB-lite"/>
    </source>
</evidence>
<comment type="caution">
    <text evidence="2">The sequence shown here is derived from an EMBL/GenBank/DDBJ whole genome shotgun (WGS) entry which is preliminary data.</text>
</comment>
<evidence type="ECO:0000313" key="2">
    <source>
        <dbReference type="EMBL" id="KYC42549.1"/>
    </source>
</evidence>
<dbReference type="Proteomes" id="UP000076925">
    <property type="component" value="Unassembled WGS sequence"/>
</dbReference>
<evidence type="ECO:0000313" key="3">
    <source>
        <dbReference type="Proteomes" id="UP000076925"/>
    </source>
</evidence>
<feature type="compositionally biased region" description="Basic residues" evidence="1">
    <location>
        <begin position="132"/>
        <end position="148"/>
    </location>
</feature>
<dbReference type="EMBL" id="ANNX02000020">
    <property type="protein sequence ID" value="KYC42549.1"/>
    <property type="molecule type" value="Genomic_DNA"/>
</dbReference>
<evidence type="ECO:0008006" key="4">
    <source>
        <dbReference type="Google" id="ProtNLM"/>
    </source>
</evidence>
<dbReference type="STRING" id="128403.WA1_16675"/>
<keyword evidence="3" id="KW-1185">Reference proteome</keyword>
<accession>A0A139XCX6</accession>
<name>A0A139XCX6_9CYAN</name>
<organism evidence="2 3">
    <name type="scientific">Scytonema hofmannii PCC 7110</name>
    <dbReference type="NCBI Taxonomy" id="128403"/>
    <lineage>
        <taxon>Bacteria</taxon>
        <taxon>Bacillati</taxon>
        <taxon>Cyanobacteriota</taxon>
        <taxon>Cyanophyceae</taxon>
        <taxon>Nostocales</taxon>
        <taxon>Scytonemataceae</taxon>
        <taxon>Scytonema</taxon>
    </lineage>
</organism>
<reference evidence="2 3" key="1">
    <citation type="journal article" date="2013" name="Genome Biol. Evol.">
        <title>Genomes of Stigonematalean cyanobacteria (subsection V) and the evolution of oxygenic photosynthesis from prokaryotes to plastids.</title>
        <authorList>
            <person name="Dagan T."/>
            <person name="Roettger M."/>
            <person name="Stucken K."/>
            <person name="Landan G."/>
            <person name="Koch R."/>
            <person name="Major P."/>
            <person name="Gould S.B."/>
            <person name="Goremykin V.V."/>
            <person name="Rippka R."/>
            <person name="Tandeau de Marsac N."/>
            <person name="Gugger M."/>
            <person name="Lockhart P.J."/>
            <person name="Allen J.F."/>
            <person name="Brune I."/>
            <person name="Maus I."/>
            <person name="Puhler A."/>
            <person name="Martin W.F."/>
        </authorList>
    </citation>
    <scope>NUCLEOTIDE SEQUENCE [LARGE SCALE GENOMIC DNA]</scope>
    <source>
        <strain evidence="2 3">PCC 7110</strain>
    </source>
</reference>
<feature type="region of interest" description="Disordered" evidence="1">
    <location>
        <begin position="124"/>
        <end position="150"/>
    </location>
</feature>
<protein>
    <recommendedName>
        <fullName evidence="4">Transposase</fullName>
    </recommendedName>
</protein>
<sequence>MDISTYPALLLAQEYHQRWEAETTLDELKVHLNGRKTPVRSKNPREVIQEIYGWLLAHYCIRSLMFQSATLVGISPLRLSFTGSLRVIRRAIPQFQQNLDNSKNLNIYFSWLMEEILDLEIPPPQNRTNPRVVKKTRSKHKSKKRCHRNNGTQRQQLSFLIFPAAS</sequence>
<gene>
    <name evidence="2" type="ORF">WA1_16675</name>
</gene>